<dbReference type="PATRIC" id="fig|396014.3.peg.1667"/>
<proteinExistence type="predicted"/>
<evidence type="ECO:0000259" key="1">
    <source>
        <dbReference type="Pfam" id="PF01636"/>
    </source>
</evidence>
<dbReference type="HOGENOM" id="CLU_1114824_0_0_11"/>
<sequence length="278" mass="30187">MTPPDRPRALAAARQLAEELGLEVDHLEILHASNTLTVLLQPCAVVARIGTGPLEAARVEVGIADQLARTGAPVVPVLPREDPQVHRRGDLVISLWAYRKPVSTRAVPAAEYADALHRLHAGMRLVTQPTPHASDRVDAALGLLADPARTPDLAPADRQLLVHTLRALRPGIVGTAAEQILHGEPHPGNILATETGPEFLDFETCCRGPVEFDIAHAPSAVAQHYPGADAELVARCRRLMLAMVTTWRFDRGDEFPDGRRLGAQWLEDLRRGRDPFAG</sequence>
<reference evidence="2 3" key="1">
    <citation type="submission" date="2014-02" db="EMBL/GenBank/DDBJ databases">
        <title>Genome sequence of Brachybacterium phenoliresistens strain W13A50.</title>
        <authorList>
            <person name="Wang X."/>
        </authorList>
    </citation>
    <scope>NUCLEOTIDE SEQUENCE [LARGE SCALE GENOMIC DNA]</scope>
    <source>
        <strain evidence="2 3">W13A50</strain>
    </source>
</reference>
<dbReference type="InterPro" id="IPR011009">
    <property type="entry name" value="Kinase-like_dom_sf"/>
</dbReference>
<name>Z9JSS6_9MICO</name>
<dbReference type="Proteomes" id="UP000023067">
    <property type="component" value="Unassembled WGS sequence"/>
</dbReference>
<dbReference type="SUPFAM" id="SSF56112">
    <property type="entry name" value="Protein kinase-like (PK-like)"/>
    <property type="match status" value="1"/>
</dbReference>
<keyword evidence="3" id="KW-1185">Reference proteome</keyword>
<keyword evidence="2" id="KW-0808">Transferase</keyword>
<dbReference type="Pfam" id="PF01636">
    <property type="entry name" value="APH"/>
    <property type="match status" value="1"/>
</dbReference>
<dbReference type="AlphaFoldDB" id="Z9JSS6"/>
<protein>
    <submittedName>
        <fullName evidence="2">Aminoglycoside phosphotransferase</fullName>
    </submittedName>
</protein>
<evidence type="ECO:0000313" key="2">
    <source>
        <dbReference type="EMBL" id="EWS81430.1"/>
    </source>
</evidence>
<dbReference type="STRING" id="396014.BF93_16615"/>
<dbReference type="eggNOG" id="COG2334">
    <property type="taxonomic scope" value="Bacteria"/>
</dbReference>
<accession>Z9JSS6</accession>
<gene>
    <name evidence="2" type="ORF">BF93_16615</name>
</gene>
<evidence type="ECO:0000313" key="3">
    <source>
        <dbReference type="Proteomes" id="UP000023067"/>
    </source>
</evidence>
<dbReference type="OrthoDB" id="115252at2"/>
<feature type="domain" description="Aminoglycoside phosphotransferase" evidence="1">
    <location>
        <begin position="45"/>
        <end position="218"/>
    </location>
</feature>
<dbReference type="InterPro" id="IPR002575">
    <property type="entry name" value="Aminoglycoside_PTrfase"/>
</dbReference>
<organism evidence="2 3">
    <name type="scientific">Brachybacterium phenoliresistens</name>
    <dbReference type="NCBI Taxonomy" id="396014"/>
    <lineage>
        <taxon>Bacteria</taxon>
        <taxon>Bacillati</taxon>
        <taxon>Actinomycetota</taxon>
        <taxon>Actinomycetes</taxon>
        <taxon>Micrococcales</taxon>
        <taxon>Dermabacteraceae</taxon>
        <taxon>Brachybacterium</taxon>
    </lineage>
</organism>
<dbReference type="Gene3D" id="3.90.1200.10">
    <property type="match status" value="1"/>
</dbReference>
<dbReference type="GO" id="GO:0016740">
    <property type="term" value="F:transferase activity"/>
    <property type="evidence" value="ECO:0007669"/>
    <property type="project" value="UniProtKB-KW"/>
</dbReference>
<comment type="caution">
    <text evidence="2">The sequence shown here is derived from an EMBL/GenBank/DDBJ whole genome shotgun (WGS) entry which is preliminary data.</text>
</comment>
<dbReference type="EMBL" id="JDYK01000007">
    <property type="protein sequence ID" value="EWS81430.1"/>
    <property type="molecule type" value="Genomic_DNA"/>
</dbReference>
<dbReference type="RefSeq" id="WP_038372002.1">
    <property type="nucleotide sequence ID" value="NZ_KK069992.1"/>
</dbReference>